<dbReference type="PATRIC" id="fig|251702.3.peg.2549"/>
<accession>A0A0N8QMS8</accession>
<comment type="caution">
    <text evidence="3">The sequence shown here is derived from an EMBL/GenBank/DDBJ whole genome shotgun (WGS) entry which is preliminary data.</text>
</comment>
<dbReference type="InterPro" id="IPR050312">
    <property type="entry name" value="IolE/XylAMocC-like"/>
</dbReference>
<feature type="compositionally biased region" description="Polar residues" evidence="1">
    <location>
        <begin position="10"/>
        <end position="28"/>
    </location>
</feature>
<evidence type="ECO:0000313" key="4">
    <source>
        <dbReference type="Proteomes" id="UP000050425"/>
    </source>
</evidence>
<dbReference type="PANTHER" id="PTHR12110:SF41">
    <property type="entry name" value="INOSOSE DEHYDRATASE"/>
    <property type="match status" value="1"/>
</dbReference>
<dbReference type="Gene3D" id="3.20.20.150">
    <property type="entry name" value="Divalent-metal-dependent TIM barrel enzymes"/>
    <property type="match status" value="1"/>
</dbReference>
<dbReference type="Proteomes" id="UP000050425">
    <property type="component" value="Unassembled WGS sequence"/>
</dbReference>
<organism evidence="3 4">
    <name type="scientific">Pseudomonas syringae pv. antirrhini</name>
    <dbReference type="NCBI Taxonomy" id="251702"/>
    <lineage>
        <taxon>Bacteria</taxon>
        <taxon>Pseudomonadati</taxon>
        <taxon>Pseudomonadota</taxon>
        <taxon>Gammaproteobacteria</taxon>
        <taxon>Pseudomonadales</taxon>
        <taxon>Pseudomonadaceae</taxon>
        <taxon>Pseudomonas</taxon>
    </lineage>
</organism>
<dbReference type="InterPro" id="IPR013022">
    <property type="entry name" value="Xyl_isomerase-like_TIM-brl"/>
</dbReference>
<dbReference type="NCBIfam" id="TIGR04379">
    <property type="entry name" value="myo_inos_iolE"/>
    <property type="match status" value="1"/>
</dbReference>
<dbReference type="InterPro" id="IPR030823">
    <property type="entry name" value="IolE/MocC"/>
</dbReference>
<reference evidence="3 4" key="1">
    <citation type="submission" date="2015-09" db="EMBL/GenBank/DDBJ databases">
        <title>Genome announcement of multiple Pseudomonas syringae strains.</title>
        <authorList>
            <person name="Thakur S."/>
            <person name="Wang P.W."/>
            <person name="Gong Y."/>
            <person name="Weir B.S."/>
            <person name="Guttman D.S."/>
        </authorList>
    </citation>
    <scope>NUCLEOTIDE SEQUENCE [LARGE SCALE GENOMIC DNA]</scope>
    <source>
        <strain evidence="3 4">ICMP4303</strain>
    </source>
</reference>
<dbReference type="InterPro" id="IPR036237">
    <property type="entry name" value="Xyl_isomerase-like_sf"/>
</dbReference>
<feature type="region of interest" description="Disordered" evidence="1">
    <location>
        <begin position="1"/>
        <end position="28"/>
    </location>
</feature>
<dbReference type="EMBL" id="LJPT01000142">
    <property type="protein sequence ID" value="KPW45630.1"/>
    <property type="molecule type" value="Genomic_DNA"/>
</dbReference>
<dbReference type="SUPFAM" id="SSF51658">
    <property type="entry name" value="Xylose isomerase-like"/>
    <property type="match status" value="1"/>
</dbReference>
<feature type="domain" description="Xylose isomerase-like TIM barrel" evidence="2">
    <location>
        <begin position="64"/>
        <end position="305"/>
    </location>
</feature>
<evidence type="ECO:0000256" key="1">
    <source>
        <dbReference type="SAM" id="MobiDB-lite"/>
    </source>
</evidence>
<protein>
    <submittedName>
        <fullName evidence="3">IolE protein</fullName>
    </submittedName>
</protein>
<gene>
    <name evidence="3" type="ORF">ALO88_01920</name>
</gene>
<evidence type="ECO:0000259" key="2">
    <source>
        <dbReference type="Pfam" id="PF01261"/>
    </source>
</evidence>
<dbReference type="PANTHER" id="PTHR12110">
    <property type="entry name" value="HYDROXYPYRUVATE ISOMERASE"/>
    <property type="match status" value="1"/>
</dbReference>
<dbReference type="AlphaFoldDB" id="A0A0N8QMS8"/>
<dbReference type="Pfam" id="PF01261">
    <property type="entry name" value="AP_endonuc_2"/>
    <property type="match status" value="1"/>
</dbReference>
<sequence>MAVMQRRQRNAVSTQRNNKKGTTMPVSASTPKIRIGINPISWSNDDLPALGGETPLSTALSEGKDIGYEGFELNGKFPKDAKGVGDVLRPYSLALVSGWYSSRLAQRSVAEEIEAITPHVQLLAENGASVLVYGEVADSIQGQRIPLVERPRFHSDAAWREYAEKLTELARFTLSRGVRLAYHHHMGAYVESPQDIDKLMALTGNEVGLLFDSGHCYMGGGEPLQVLGKHIERVCHVHFKDVRKPVVQLARNNLWSFPDCIINGTFTVPGDGNIDFSALLKVLLQADYSGWLVVEAEQDPAVAPSYVYAKKGYDTLRQLLADAR</sequence>
<evidence type="ECO:0000313" key="3">
    <source>
        <dbReference type="EMBL" id="KPW45630.1"/>
    </source>
</evidence>
<name>A0A0N8QMS8_9PSED</name>
<proteinExistence type="predicted"/>